<name>A0A2I1G8W7_9GLOM</name>
<reference evidence="2 3" key="1">
    <citation type="submission" date="2015-10" db="EMBL/GenBank/DDBJ databases">
        <title>Genome analyses suggest a sexual origin of heterokaryosis in a supposedly ancient asexual fungus.</title>
        <authorList>
            <person name="Ropars J."/>
            <person name="Sedzielewska K."/>
            <person name="Noel J."/>
            <person name="Charron P."/>
            <person name="Farinelli L."/>
            <person name="Marton T."/>
            <person name="Kruger M."/>
            <person name="Pelin A."/>
            <person name="Brachmann A."/>
            <person name="Corradi N."/>
        </authorList>
    </citation>
    <scope>NUCLEOTIDE SEQUENCE [LARGE SCALE GENOMIC DNA]</scope>
    <source>
        <strain evidence="2 3">A4</strain>
    </source>
</reference>
<keyword evidence="3" id="KW-1185">Reference proteome</keyword>
<organism evidence="2 3">
    <name type="scientific">Rhizophagus irregularis</name>
    <dbReference type="NCBI Taxonomy" id="588596"/>
    <lineage>
        <taxon>Eukaryota</taxon>
        <taxon>Fungi</taxon>
        <taxon>Fungi incertae sedis</taxon>
        <taxon>Mucoromycota</taxon>
        <taxon>Glomeromycotina</taxon>
        <taxon>Glomeromycetes</taxon>
        <taxon>Glomerales</taxon>
        <taxon>Glomeraceae</taxon>
        <taxon>Rhizophagus</taxon>
    </lineage>
</organism>
<feature type="compositionally biased region" description="Basic and acidic residues" evidence="1">
    <location>
        <begin position="114"/>
        <end position="123"/>
    </location>
</feature>
<evidence type="ECO:0000256" key="1">
    <source>
        <dbReference type="SAM" id="MobiDB-lite"/>
    </source>
</evidence>
<feature type="region of interest" description="Disordered" evidence="1">
    <location>
        <begin position="75"/>
        <end position="201"/>
    </location>
</feature>
<feature type="compositionally biased region" description="Low complexity" evidence="1">
    <location>
        <begin position="164"/>
        <end position="180"/>
    </location>
</feature>
<dbReference type="AlphaFoldDB" id="A0A2I1G8W7"/>
<dbReference type="Proteomes" id="UP000234323">
    <property type="component" value="Unassembled WGS sequence"/>
</dbReference>
<feature type="compositionally biased region" description="Polar residues" evidence="1">
    <location>
        <begin position="181"/>
        <end position="195"/>
    </location>
</feature>
<sequence>MSVNKIHKFFNREPENWNILTFLKECNIPLFKQKIESYLTSLEAINNTQKGPRRERAKNLLEQYRQVTNSSVIGINNGSFDVSRKPKKSTRKRRSVCYTESSEEDDSSDLDYTEEPRQKQKKQELRKRSRRKASDDMDEDVVVSFVETSEAPEDTTSHEITPGTSQQSSTPPEISESPTSRENTPCSVIQSTQWTPLHWSK</sequence>
<dbReference type="VEuPathDB" id="FungiDB:RhiirFUN_000952"/>
<proteinExistence type="predicted"/>
<gene>
    <name evidence="2" type="ORF">RhiirA4_456970</name>
</gene>
<comment type="caution">
    <text evidence="2">The sequence shown here is derived from an EMBL/GenBank/DDBJ whole genome shotgun (WGS) entry which is preliminary data.</text>
</comment>
<dbReference type="VEuPathDB" id="FungiDB:RhiirFUN_013594"/>
<dbReference type="VEuPathDB" id="FungiDB:FUN_016785"/>
<protein>
    <submittedName>
        <fullName evidence="2">Uncharacterized protein</fullName>
    </submittedName>
</protein>
<dbReference type="EMBL" id="LLXI01000231">
    <property type="protein sequence ID" value="PKY43042.1"/>
    <property type="molecule type" value="Genomic_DNA"/>
</dbReference>
<feature type="compositionally biased region" description="Basic residues" evidence="1">
    <location>
        <begin position="85"/>
        <end position="95"/>
    </location>
</feature>
<accession>A0A2I1G8W7</accession>
<evidence type="ECO:0000313" key="3">
    <source>
        <dbReference type="Proteomes" id="UP000234323"/>
    </source>
</evidence>
<evidence type="ECO:0000313" key="2">
    <source>
        <dbReference type="EMBL" id="PKY43042.1"/>
    </source>
</evidence>
<feature type="compositionally biased region" description="Acidic residues" evidence="1">
    <location>
        <begin position="101"/>
        <end position="113"/>
    </location>
</feature>